<evidence type="ECO:0000256" key="4">
    <source>
        <dbReference type="PIRSR" id="PIRSR000103-1"/>
    </source>
</evidence>
<evidence type="ECO:0000256" key="1">
    <source>
        <dbReference type="ARBA" id="ARBA00009080"/>
    </source>
</evidence>
<dbReference type="InterPro" id="IPR051265">
    <property type="entry name" value="HIBADH-related_NP60_sf"/>
</dbReference>
<dbReference type="PANTHER" id="PTHR43580">
    <property type="entry name" value="OXIDOREDUCTASE GLYR1-RELATED"/>
    <property type="match status" value="1"/>
</dbReference>
<dbReference type="InterPro" id="IPR006115">
    <property type="entry name" value="6PGDH_NADP-bd"/>
</dbReference>
<keyword evidence="2 7" id="KW-0560">Oxidoreductase</keyword>
<proteinExistence type="inferred from homology"/>
<feature type="domain" description="6-phosphogluconate dehydrogenase NADP-binding" evidence="5">
    <location>
        <begin position="9"/>
        <end position="161"/>
    </location>
</feature>
<dbReference type="InterPro" id="IPR036291">
    <property type="entry name" value="NAD(P)-bd_dom_sf"/>
</dbReference>
<dbReference type="Pfam" id="PF03446">
    <property type="entry name" value="NAD_binding_2"/>
    <property type="match status" value="1"/>
</dbReference>
<dbReference type="GO" id="GO:0051287">
    <property type="term" value="F:NAD binding"/>
    <property type="evidence" value="ECO:0007669"/>
    <property type="project" value="InterPro"/>
</dbReference>
<dbReference type="Pfam" id="PF14833">
    <property type="entry name" value="NAD_binding_11"/>
    <property type="match status" value="1"/>
</dbReference>
<dbReference type="PIRSF" id="PIRSF000103">
    <property type="entry name" value="HIBADH"/>
    <property type="match status" value="1"/>
</dbReference>
<evidence type="ECO:0000259" key="5">
    <source>
        <dbReference type="Pfam" id="PF03446"/>
    </source>
</evidence>
<dbReference type="EMBL" id="JACJII010000001">
    <property type="protein sequence ID" value="MBA9005512.1"/>
    <property type="molecule type" value="Genomic_DNA"/>
</dbReference>
<dbReference type="Gene3D" id="1.10.1040.10">
    <property type="entry name" value="N-(1-d-carboxylethyl)-l-norvaline Dehydrogenase, domain 2"/>
    <property type="match status" value="1"/>
</dbReference>
<organism evidence="7 8">
    <name type="scientific">Thermomonospora cellulosilytica</name>
    <dbReference type="NCBI Taxonomy" id="1411118"/>
    <lineage>
        <taxon>Bacteria</taxon>
        <taxon>Bacillati</taxon>
        <taxon>Actinomycetota</taxon>
        <taxon>Actinomycetes</taxon>
        <taxon>Streptosporangiales</taxon>
        <taxon>Thermomonosporaceae</taxon>
        <taxon>Thermomonospora</taxon>
    </lineage>
</organism>
<dbReference type="SUPFAM" id="SSF48179">
    <property type="entry name" value="6-phosphogluconate dehydrogenase C-terminal domain-like"/>
    <property type="match status" value="1"/>
</dbReference>
<sequence length="293" mass="30622">MSTENTVTAVVGLGGIGGGIAHRLLATGHDVVVYNRTRSKAVPLVEAGARAADSPADAAAEADVVVVSLSDEEAVEKVVFGEMASRLRPGTTLIEMSTLSAEYARAAAERLAALGVHRVEACVIGNPAMAKAGDLRVFAAGRDEDVERVRPLLGSLGRQGMLHLGETGRATALKLAFNALLGVMTAGLAEAVVLAEQAGIPRETLLTAIQKSGWRSPVLNFRAEFMRTRAYQPAGFRARLMAKDLRLAAEASDGARLPLIELTSRRFAEVVAADDGDKDAAVIVELGSGEGGR</sequence>
<dbReference type="Proteomes" id="UP000539313">
    <property type="component" value="Unassembled WGS sequence"/>
</dbReference>
<dbReference type="SUPFAM" id="SSF51735">
    <property type="entry name" value="NAD(P)-binding Rossmann-fold domains"/>
    <property type="match status" value="1"/>
</dbReference>
<dbReference type="InterPro" id="IPR013328">
    <property type="entry name" value="6PGD_dom2"/>
</dbReference>
<dbReference type="GO" id="GO:0008442">
    <property type="term" value="F:3-hydroxyisobutyrate dehydrogenase activity"/>
    <property type="evidence" value="ECO:0007669"/>
    <property type="project" value="UniProtKB-EC"/>
</dbReference>
<dbReference type="InterPro" id="IPR015815">
    <property type="entry name" value="HIBADH-related"/>
</dbReference>
<evidence type="ECO:0000256" key="2">
    <source>
        <dbReference type="ARBA" id="ARBA00023002"/>
    </source>
</evidence>
<keyword evidence="8" id="KW-1185">Reference proteome</keyword>
<dbReference type="InterPro" id="IPR029154">
    <property type="entry name" value="HIBADH-like_NADP-bd"/>
</dbReference>
<comment type="similarity">
    <text evidence="1">Belongs to the HIBADH-related family.</text>
</comment>
<evidence type="ECO:0000256" key="3">
    <source>
        <dbReference type="ARBA" id="ARBA00023027"/>
    </source>
</evidence>
<dbReference type="Gene3D" id="3.40.50.720">
    <property type="entry name" value="NAD(P)-binding Rossmann-like Domain"/>
    <property type="match status" value="1"/>
</dbReference>
<protein>
    <submittedName>
        <fullName evidence="7">3-hydroxyisobutyrate dehydrogenase</fullName>
        <ecNumber evidence="7">1.1.1.31</ecNumber>
    </submittedName>
</protein>
<evidence type="ECO:0000313" key="8">
    <source>
        <dbReference type="Proteomes" id="UP000539313"/>
    </source>
</evidence>
<evidence type="ECO:0000313" key="7">
    <source>
        <dbReference type="EMBL" id="MBA9005512.1"/>
    </source>
</evidence>
<keyword evidence="3" id="KW-0520">NAD</keyword>
<dbReference type="InterPro" id="IPR008927">
    <property type="entry name" value="6-PGluconate_DH-like_C_sf"/>
</dbReference>
<gene>
    <name evidence="7" type="ORF">HNR21_004394</name>
</gene>
<feature type="domain" description="3-hydroxyisobutyrate dehydrogenase-like NAD-binding" evidence="6">
    <location>
        <begin position="168"/>
        <end position="285"/>
    </location>
</feature>
<name>A0A7W3N122_9ACTN</name>
<evidence type="ECO:0000259" key="6">
    <source>
        <dbReference type="Pfam" id="PF14833"/>
    </source>
</evidence>
<dbReference type="GO" id="GO:0050661">
    <property type="term" value="F:NADP binding"/>
    <property type="evidence" value="ECO:0007669"/>
    <property type="project" value="InterPro"/>
</dbReference>
<dbReference type="RefSeq" id="WP_119730327.1">
    <property type="nucleotide sequence ID" value="NZ_JACJII010000001.1"/>
</dbReference>
<feature type="active site" evidence="4">
    <location>
        <position position="174"/>
    </location>
</feature>
<dbReference type="PANTHER" id="PTHR43580:SF2">
    <property type="entry name" value="CYTOKINE-LIKE NUCLEAR FACTOR N-PAC"/>
    <property type="match status" value="1"/>
</dbReference>
<dbReference type="EC" id="1.1.1.31" evidence="7"/>
<accession>A0A7W3N122</accession>
<comment type="caution">
    <text evidence="7">The sequence shown here is derived from an EMBL/GenBank/DDBJ whole genome shotgun (WGS) entry which is preliminary data.</text>
</comment>
<dbReference type="AlphaFoldDB" id="A0A7W3N122"/>
<reference evidence="7 8" key="1">
    <citation type="submission" date="2020-08" db="EMBL/GenBank/DDBJ databases">
        <title>Sequencing the genomes of 1000 actinobacteria strains.</title>
        <authorList>
            <person name="Klenk H.-P."/>
        </authorList>
    </citation>
    <scope>NUCLEOTIDE SEQUENCE [LARGE SCALE GENOMIC DNA]</scope>
    <source>
        <strain evidence="7 8">DSM 45823</strain>
    </source>
</reference>